<feature type="transmembrane region" description="Helical" evidence="1">
    <location>
        <begin position="28"/>
        <end position="45"/>
    </location>
</feature>
<gene>
    <name evidence="2" type="ORF">E5161_01825</name>
</gene>
<accession>A0A4U0FGX0</accession>
<dbReference type="OrthoDB" id="2664981at2"/>
<keyword evidence="1" id="KW-0472">Membrane</keyword>
<keyword evidence="1" id="KW-0812">Transmembrane</keyword>
<feature type="transmembrane region" description="Helical" evidence="1">
    <location>
        <begin position="57"/>
        <end position="77"/>
    </location>
</feature>
<reference evidence="2 3" key="1">
    <citation type="submission" date="2019-04" db="EMBL/GenBank/DDBJ databases">
        <title>Cohnella sp. nov., isolated from soil.</title>
        <authorList>
            <person name="Kim W."/>
        </authorList>
    </citation>
    <scope>NUCLEOTIDE SEQUENCE [LARGE SCALE GENOMIC DNA]</scope>
    <source>
        <strain evidence="2 3">CAU 1483</strain>
    </source>
</reference>
<protein>
    <submittedName>
        <fullName evidence="2">Uncharacterized protein</fullName>
    </submittedName>
</protein>
<dbReference type="RefSeq" id="WP_136775878.1">
    <property type="nucleotide sequence ID" value="NZ_SUPK01000001.1"/>
</dbReference>
<evidence type="ECO:0000256" key="1">
    <source>
        <dbReference type="SAM" id="Phobius"/>
    </source>
</evidence>
<proteinExistence type="predicted"/>
<dbReference type="AlphaFoldDB" id="A0A4U0FGX0"/>
<sequence>MHTGAGYVVLWIVLTFFPIMTAWKRKWAAFTVYLAGWILFLFSVLDRKDGWDDLAGIATFIVVILPIYLAASIIWLLSLRDHRRMNK</sequence>
<keyword evidence="3" id="KW-1185">Reference proteome</keyword>
<name>A0A4U0FGX0_9BACL</name>
<organism evidence="2 3">
    <name type="scientific">Cohnella pontilimi</name>
    <dbReference type="NCBI Taxonomy" id="2564100"/>
    <lineage>
        <taxon>Bacteria</taxon>
        <taxon>Bacillati</taxon>
        <taxon>Bacillota</taxon>
        <taxon>Bacilli</taxon>
        <taxon>Bacillales</taxon>
        <taxon>Paenibacillaceae</taxon>
        <taxon>Cohnella</taxon>
    </lineage>
</organism>
<keyword evidence="1" id="KW-1133">Transmembrane helix</keyword>
<evidence type="ECO:0000313" key="2">
    <source>
        <dbReference type="EMBL" id="TJY44158.1"/>
    </source>
</evidence>
<comment type="caution">
    <text evidence="2">The sequence shown here is derived from an EMBL/GenBank/DDBJ whole genome shotgun (WGS) entry which is preliminary data.</text>
</comment>
<dbReference type="Proteomes" id="UP000309673">
    <property type="component" value="Unassembled WGS sequence"/>
</dbReference>
<dbReference type="EMBL" id="SUPK01000001">
    <property type="protein sequence ID" value="TJY44158.1"/>
    <property type="molecule type" value="Genomic_DNA"/>
</dbReference>
<feature type="transmembrane region" description="Helical" evidence="1">
    <location>
        <begin position="6"/>
        <end position="23"/>
    </location>
</feature>
<evidence type="ECO:0000313" key="3">
    <source>
        <dbReference type="Proteomes" id="UP000309673"/>
    </source>
</evidence>